<evidence type="ECO:0000256" key="10">
    <source>
        <dbReference type="PROSITE-ProRule" id="PRU10141"/>
    </source>
</evidence>
<dbReference type="Gene3D" id="1.10.510.10">
    <property type="entry name" value="Transferase(Phosphotransferase) domain 1"/>
    <property type="match status" value="1"/>
</dbReference>
<dbReference type="Pfam" id="PF07714">
    <property type="entry name" value="PK_Tyr_Ser-Thr"/>
    <property type="match status" value="1"/>
</dbReference>
<dbReference type="GO" id="GO:0004674">
    <property type="term" value="F:protein serine/threonine kinase activity"/>
    <property type="evidence" value="ECO:0007669"/>
    <property type="project" value="UniProtKB-KW"/>
</dbReference>
<comment type="subcellular location">
    <subcellularLocation>
        <location evidence="1">Cytoplasm</location>
        <location evidence="1">Cytoskeleton</location>
        <location evidence="1">Microtubule organizing center</location>
        <location evidence="1">Centrosome</location>
    </subcellularLocation>
    <subcellularLocation>
        <location evidence="2">Cytoplasm</location>
        <location evidence="2">Cytoskeleton</location>
        <location evidence="2">Spindle pole</location>
    </subcellularLocation>
</comment>
<proteinExistence type="inferred from homology"/>
<dbReference type="RefSeq" id="WP_152099208.1">
    <property type="nucleotide sequence ID" value="NZ_AP021861.1"/>
</dbReference>
<dbReference type="InterPro" id="IPR008271">
    <property type="entry name" value="Ser/Thr_kinase_AS"/>
</dbReference>
<dbReference type="InterPro" id="IPR011009">
    <property type="entry name" value="Kinase-like_dom_sf"/>
</dbReference>
<keyword evidence="8 10" id="KW-0067">ATP-binding</keyword>
<accession>A0A5K7XGN2</accession>
<reference evidence="16" key="1">
    <citation type="submission" date="2019-10" db="EMBL/GenBank/DDBJ databases">
        <title>Lacipirellula parvula gen. nov., sp. nov., representing a lineage of planctomycetes widespread in freshwater anoxic habitats, and description of the family Lacipirellulaceae.</title>
        <authorList>
            <person name="Dedysh S.N."/>
            <person name="Kulichevskaya I.S."/>
            <person name="Beletsky A.V."/>
            <person name="Rakitin A.L."/>
            <person name="Mardanov A.V."/>
            <person name="Ivanova A.A."/>
            <person name="Saltykova V.X."/>
            <person name="Rijpstra W.I.C."/>
            <person name="Sinninghe Damste J.S."/>
            <person name="Ravin N.V."/>
        </authorList>
    </citation>
    <scope>NUCLEOTIDE SEQUENCE [LARGE SCALE GENOMIC DNA]</scope>
    <source>
        <strain evidence="16">PX69</strain>
    </source>
</reference>
<dbReference type="Proteomes" id="UP000326837">
    <property type="component" value="Chromosome"/>
</dbReference>
<evidence type="ECO:0000256" key="12">
    <source>
        <dbReference type="SAM" id="MobiDB-lite"/>
    </source>
</evidence>
<keyword evidence="9" id="KW-0963">Cytoplasm</keyword>
<sequence length="759" mass="84273">MTMPTDDTERDTTHDEERLNEADDPRLISLVEDYRRRLELGQTPLRSQYISQVPELAEVLNECLDSVDFMHRAFAGTAELSSSHEPSVDASEIVTLPLGDFKIVREVGRGGMAVVYEAVQLSLGRRVALKVLPFTATLNAKQLQRFLNEAQAAAHLHHPNIVPVFAVGRDRGTNFYAMQLIDGLSLAQVIAQFRREKGLSDSDDPSSGGTTPLYAQVVATSQCEAAPTVNQCSAHISTLRTQRPTDFFRTAAAWVRQAAAALAYAHDLGVIHRDVKPANLLLDERNNLWVTDFGLAQVQATGNLTQTGDLVGTLRYMSPEQAMGDRNLLDLRTDVYSLGATLYELITLQPMHTGKNRGALLQCVSEGEFQHPRKINPQIPEELETIVLKAVNVTAEDRYASAQEMADDLQRFLSDQPIRARRPSAIDHIRKWSRRHPGAIAAGTLLLFVIAAGAITTASLVAMEQQKTKAALAREQARAEEAERGFQQARHAVDALFEVSEQELPSMPLDNSRRRILQIVLSHYEDFIAQRRGDERSQTELSKVQNKVRAILDDLNVIQQSFDNRLIAIDAIQNELAFTPRQTQDAASLFERWESQGVALREAMRTADGEQRRSDLAKVASQQSNDLQKLLTPAQMRRFRQLVIQSRGVFAFQDSELATTLELTDDQRSAIRQIERSMFAEFLAAAPSPGFDGIHERRSGAPSSKPTEVALSAALSEGMQKALALLSADQRRIWNDLTGPEVPGVEKLGLPLPPHPPRF</sequence>
<keyword evidence="4" id="KW-0723">Serine/threonine-protein kinase</keyword>
<dbReference type="SMART" id="SM00220">
    <property type="entry name" value="S_TKc"/>
    <property type="match status" value="1"/>
</dbReference>
<gene>
    <name evidence="15" type="ORF">PLANPX_3058</name>
</gene>
<evidence type="ECO:0000256" key="9">
    <source>
        <dbReference type="ARBA" id="ARBA00023212"/>
    </source>
</evidence>
<name>A0A5K7XGN2_9BACT</name>
<evidence type="ECO:0000256" key="7">
    <source>
        <dbReference type="ARBA" id="ARBA00022777"/>
    </source>
</evidence>
<evidence type="ECO:0000256" key="1">
    <source>
        <dbReference type="ARBA" id="ARBA00004300"/>
    </source>
</evidence>
<feature type="transmembrane region" description="Helical" evidence="13">
    <location>
        <begin position="439"/>
        <end position="463"/>
    </location>
</feature>
<dbReference type="PROSITE" id="PS00108">
    <property type="entry name" value="PROTEIN_KINASE_ST"/>
    <property type="match status" value="1"/>
</dbReference>
<comment type="similarity">
    <text evidence="3">Belongs to the protein kinase superfamily. NEK Ser/Thr protein kinase family. NIMA subfamily.</text>
</comment>
<evidence type="ECO:0000259" key="14">
    <source>
        <dbReference type="PROSITE" id="PS50011"/>
    </source>
</evidence>
<evidence type="ECO:0000313" key="15">
    <source>
        <dbReference type="EMBL" id="BBO33446.1"/>
    </source>
</evidence>
<dbReference type="GO" id="GO:0005813">
    <property type="term" value="C:centrosome"/>
    <property type="evidence" value="ECO:0007669"/>
    <property type="project" value="UniProtKB-SubCell"/>
</dbReference>
<keyword evidence="13" id="KW-0472">Membrane</keyword>
<dbReference type="PANTHER" id="PTHR43289">
    <property type="entry name" value="MITOGEN-ACTIVATED PROTEIN KINASE KINASE KINASE 20-RELATED"/>
    <property type="match status" value="1"/>
</dbReference>
<dbReference type="SUPFAM" id="SSF56112">
    <property type="entry name" value="Protein kinase-like (PK-like)"/>
    <property type="match status" value="1"/>
</dbReference>
<feature type="binding site" evidence="10">
    <location>
        <position position="130"/>
    </location>
    <ligand>
        <name>ATP</name>
        <dbReference type="ChEBI" id="CHEBI:30616"/>
    </ligand>
</feature>
<evidence type="ECO:0000256" key="13">
    <source>
        <dbReference type="SAM" id="Phobius"/>
    </source>
</evidence>
<dbReference type="EMBL" id="AP021861">
    <property type="protein sequence ID" value="BBO33446.1"/>
    <property type="molecule type" value="Genomic_DNA"/>
</dbReference>
<keyword evidence="13" id="KW-1133">Transmembrane helix</keyword>
<dbReference type="PANTHER" id="PTHR43289:SF34">
    <property type="entry name" value="SERINE_THREONINE-PROTEIN KINASE YBDM-RELATED"/>
    <property type="match status" value="1"/>
</dbReference>
<evidence type="ECO:0000256" key="4">
    <source>
        <dbReference type="ARBA" id="ARBA00022527"/>
    </source>
</evidence>
<dbReference type="CDD" id="cd14014">
    <property type="entry name" value="STKc_PknB_like"/>
    <property type="match status" value="1"/>
</dbReference>
<dbReference type="PROSITE" id="PS50011">
    <property type="entry name" value="PROTEIN_KINASE_DOM"/>
    <property type="match status" value="1"/>
</dbReference>
<keyword evidence="7" id="KW-0418">Kinase</keyword>
<organism evidence="15 16">
    <name type="scientific">Lacipirellula parvula</name>
    <dbReference type="NCBI Taxonomy" id="2650471"/>
    <lineage>
        <taxon>Bacteria</taxon>
        <taxon>Pseudomonadati</taxon>
        <taxon>Planctomycetota</taxon>
        <taxon>Planctomycetia</taxon>
        <taxon>Pirellulales</taxon>
        <taxon>Lacipirellulaceae</taxon>
        <taxon>Lacipirellula</taxon>
    </lineage>
</organism>
<protein>
    <recommendedName>
        <fullName evidence="14">Protein kinase domain-containing protein</fullName>
    </recommendedName>
</protein>
<keyword evidence="13" id="KW-0812">Transmembrane</keyword>
<feature type="region of interest" description="Disordered" evidence="12">
    <location>
        <begin position="1"/>
        <end position="24"/>
    </location>
</feature>
<evidence type="ECO:0000256" key="2">
    <source>
        <dbReference type="ARBA" id="ARBA00004647"/>
    </source>
</evidence>
<dbReference type="AlphaFoldDB" id="A0A5K7XGN2"/>
<dbReference type="InterPro" id="IPR017441">
    <property type="entry name" value="Protein_kinase_ATP_BS"/>
</dbReference>
<feature type="coiled-coil region" evidence="11">
    <location>
        <begin position="460"/>
        <end position="492"/>
    </location>
</feature>
<evidence type="ECO:0000256" key="8">
    <source>
        <dbReference type="ARBA" id="ARBA00022840"/>
    </source>
</evidence>
<dbReference type="GO" id="GO:0000922">
    <property type="term" value="C:spindle pole"/>
    <property type="evidence" value="ECO:0007669"/>
    <property type="project" value="UniProtKB-SubCell"/>
</dbReference>
<dbReference type="InterPro" id="IPR001245">
    <property type="entry name" value="Ser-Thr/Tyr_kinase_cat_dom"/>
</dbReference>
<keyword evidence="11" id="KW-0175">Coiled coil</keyword>
<keyword evidence="6 10" id="KW-0547">Nucleotide-binding</keyword>
<keyword evidence="9" id="KW-0206">Cytoskeleton</keyword>
<evidence type="ECO:0000256" key="3">
    <source>
        <dbReference type="ARBA" id="ARBA00010886"/>
    </source>
</evidence>
<dbReference type="PROSITE" id="PS00107">
    <property type="entry name" value="PROTEIN_KINASE_ATP"/>
    <property type="match status" value="1"/>
</dbReference>
<feature type="domain" description="Protein kinase" evidence="14">
    <location>
        <begin position="101"/>
        <end position="413"/>
    </location>
</feature>
<dbReference type="GO" id="GO:0005524">
    <property type="term" value="F:ATP binding"/>
    <property type="evidence" value="ECO:0007669"/>
    <property type="project" value="UniProtKB-UniRule"/>
</dbReference>
<dbReference type="InterPro" id="IPR000719">
    <property type="entry name" value="Prot_kinase_dom"/>
</dbReference>
<keyword evidence="16" id="KW-1185">Reference proteome</keyword>
<evidence type="ECO:0000313" key="16">
    <source>
        <dbReference type="Proteomes" id="UP000326837"/>
    </source>
</evidence>
<feature type="compositionally biased region" description="Basic and acidic residues" evidence="12">
    <location>
        <begin position="10"/>
        <end position="24"/>
    </location>
</feature>
<evidence type="ECO:0000256" key="6">
    <source>
        <dbReference type="ARBA" id="ARBA00022741"/>
    </source>
</evidence>
<evidence type="ECO:0000256" key="5">
    <source>
        <dbReference type="ARBA" id="ARBA00022679"/>
    </source>
</evidence>
<dbReference type="KEGG" id="lpav:PLANPX_3058"/>
<dbReference type="Gene3D" id="3.30.200.20">
    <property type="entry name" value="Phosphorylase Kinase, domain 1"/>
    <property type="match status" value="1"/>
</dbReference>
<evidence type="ECO:0000256" key="11">
    <source>
        <dbReference type="SAM" id="Coils"/>
    </source>
</evidence>
<keyword evidence="5" id="KW-0808">Transferase</keyword>